<dbReference type="EMBL" id="KQ085893">
    <property type="protein sequence ID" value="KLO18620.1"/>
    <property type="molecule type" value="Genomic_DNA"/>
</dbReference>
<keyword evidence="2" id="KW-0812">Transmembrane</keyword>
<name>A0A0H2S2T6_9AGAM</name>
<gene>
    <name evidence="3" type="ORF">SCHPADRAFT_844953</name>
</gene>
<organism evidence="3 4">
    <name type="scientific">Schizopora paradoxa</name>
    <dbReference type="NCBI Taxonomy" id="27342"/>
    <lineage>
        <taxon>Eukaryota</taxon>
        <taxon>Fungi</taxon>
        <taxon>Dikarya</taxon>
        <taxon>Basidiomycota</taxon>
        <taxon>Agaricomycotina</taxon>
        <taxon>Agaricomycetes</taxon>
        <taxon>Hymenochaetales</taxon>
        <taxon>Schizoporaceae</taxon>
        <taxon>Schizopora</taxon>
    </lineage>
</organism>
<feature type="region of interest" description="Disordered" evidence="1">
    <location>
        <begin position="103"/>
        <end position="144"/>
    </location>
</feature>
<feature type="transmembrane region" description="Helical" evidence="2">
    <location>
        <begin position="491"/>
        <end position="509"/>
    </location>
</feature>
<feature type="region of interest" description="Disordered" evidence="1">
    <location>
        <begin position="1"/>
        <end position="21"/>
    </location>
</feature>
<dbReference type="InParanoid" id="A0A0H2S2T6"/>
<keyword evidence="2" id="KW-0472">Membrane</keyword>
<feature type="region of interest" description="Disordered" evidence="1">
    <location>
        <begin position="367"/>
        <end position="393"/>
    </location>
</feature>
<feature type="compositionally biased region" description="Basic residues" evidence="1">
    <location>
        <begin position="375"/>
        <end position="387"/>
    </location>
</feature>
<keyword evidence="2" id="KW-1133">Transmembrane helix</keyword>
<feature type="transmembrane region" description="Helical" evidence="2">
    <location>
        <begin position="288"/>
        <end position="308"/>
    </location>
</feature>
<feature type="transmembrane region" description="Helical" evidence="2">
    <location>
        <begin position="452"/>
        <end position="471"/>
    </location>
</feature>
<evidence type="ECO:0000256" key="2">
    <source>
        <dbReference type="SAM" id="Phobius"/>
    </source>
</evidence>
<accession>A0A0H2S2T6</accession>
<evidence type="ECO:0000313" key="4">
    <source>
        <dbReference type="Proteomes" id="UP000053477"/>
    </source>
</evidence>
<feature type="compositionally biased region" description="Polar residues" evidence="1">
    <location>
        <begin position="103"/>
        <end position="123"/>
    </location>
</feature>
<evidence type="ECO:0000256" key="1">
    <source>
        <dbReference type="SAM" id="MobiDB-lite"/>
    </source>
</evidence>
<feature type="transmembrane region" description="Helical" evidence="2">
    <location>
        <begin position="320"/>
        <end position="342"/>
    </location>
</feature>
<dbReference type="OrthoDB" id="3253553at2759"/>
<keyword evidence="4" id="KW-1185">Reference proteome</keyword>
<evidence type="ECO:0008006" key="5">
    <source>
        <dbReference type="Google" id="ProtNLM"/>
    </source>
</evidence>
<feature type="region of interest" description="Disordered" evidence="1">
    <location>
        <begin position="407"/>
        <end position="427"/>
    </location>
</feature>
<sequence length="523" mass="58590">MYAHQYRLDTPPPSSQFRRPWSPVEQIPRSEIRQQMRVREASEVSFEALDLADYATTLQRTNHSMMREPGPYPMYIDVDGFPEYPGTPPRSFSLASRGTFASVPSLSSGPTSVASHTISSAARTPSRRPFSLPPTVPRTPTDLSYTYSPRMPRIFDPNHVPTYNNSPLLAPDYPPDVYDLEKQTAATQLWDPSARPFEMEYPNFPSRPYSTSNDSHRVLVPWAGDEESRTHISSELKEERMRMLEKEFSAPTAKGNAHYGEGHKLVGSIDAKGHIITPGPKKRAIVRWAQFILALGAMIASVYSALILKPPGNPPPRGRIPAYLLYILSTLTVVYILYMFLFRAYCCTGTRKDGPSFEGPGGVMVLPVQGLPGSKPKKGKKDKKGKKGKGDNEGVQVNLIVDPSVFGGRRRNQDEESEEETEASGGRRRGLFEGLAMEEKWKMARKRAKTRFFFDMLLFFLWGAEFTAILLGKRCPVGQFDGWCDGYNVATAFACLLTFAYGFSIFFGIKDLHSSRVSPRSRT</sequence>
<dbReference type="AlphaFoldDB" id="A0A0H2S2T6"/>
<protein>
    <recommendedName>
        <fullName evidence="5">MARVEL domain-containing protein</fullName>
    </recommendedName>
</protein>
<evidence type="ECO:0000313" key="3">
    <source>
        <dbReference type="EMBL" id="KLO18620.1"/>
    </source>
</evidence>
<proteinExistence type="predicted"/>
<reference evidence="3 4" key="1">
    <citation type="submission" date="2015-04" db="EMBL/GenBank/DDBJ databases">
        <title>Complete genome sequence of Schizopora paradoxa KUC8140, a cosmopolitan wood degrader in East Asia.</title>
        <authorList>
            <consortium name="DOE Joint Genome Institute"/>
            <person name="Min B."/>
            <person name="Park H."/>
            <person name="Jang Y."/>
            <person name="Kim J.-J."/>
            <person name="Kim K.H."/>
            <person name="Pangilinan J."/>
            <person name="Lipzen A."/>
            <person name="Riley R."/>
            <person name="Grigoriev I.V."/>
            <person name="Spatafora J.W."/>
            <person name="Choi I.-G."/>
        </authorList>
    </citation>
    <scope>NUCLEOTIDE SEQUENCE [LARGE SCALE GENOMIC DNA]</scope>
    <source>
        <strain evidence="3 4">KUC8140</strain>
    </source>
</reference>
<dbReference type="Proteomes" id="UP000053477">
    <property type="component" value="Unassembled WGS sequence"/>
</dbReference>